<evidence type="ECO:0000256" key="9">
    <source>
        <dbReference type="ARBA" id="ARBA00023146"/>
    </source>
</evidence>
<feature type="binding site" evidence="12">
    <location>
        <begin position="81"/>
        <end position="83"/>
    </location>
    <ligand>
        <name>L-histidine</name>
        <dbReference type="ChEBI" id="CHEBI:57595"/>
    </ligand>
</feature>
<dbReference type="Pfam" id="PF13393">
    <property type="entry name" value="tRNA-synt_His"/>
    <property type="match status" value="1"/>
</dbReference>
<dbReference type="GO" id="GO:0140096">
    <property type="term" value="F:catalytic activity, acting on a protein"/>
    <property type="evidence" value="ECO:0007669"/>
    <property type="project" value="UniProtKB-ARBA"/>
</dbReference>
<dbReference type="InterPro" id="IPR045864">
    <property type="entry name" value="aa-tRNA-synth_II/BPL/LPL"/>
</dbReference>
<dbReference type="Gene3D" id="3.40.50.800">
    <property type="entry name" value="Anticodon-binding domain"/>
    <property type="match status" value="1"/>
</dbReference>
<dbReference type="Gene3D" id="3.30.930.10">
    <property type="entry name" value="Bira Bifunctional Protein, Domain 2"/>
    <property type="match status" value="1"/>
</dbReference>
<dbReference type="EMBL" id="CP011102">
    <property type="protein sequence ID" value="AQY51249.1"/>
    <property type="molecule type" value="Genomic_DNA"/>
</dbReference>
<dbReference type="PIRSF" id="PIRSF001549">
    <property type="entry name" value="His-tRNA_synth"/>
    <property type="match status" value="1"/>
</dbReference>
<comment type="catalytic activity">
    <reaction evidence="10 11">
        <text>tRNA(His) + L-histidine + ATP = L-histidyl-tRNA(His) + AMP + diphosphate + H(+)</text>
        <dbReference type="Rhea" id="RHEA:17313"/>
        <dbReference type="Rhea" id="RHEA-COMP:9665"/>
        <dbReference type="Rhea" id="RHEA-COMP:9689"/>
        <dbReference type="ChEBI" id="CHEBI:15378"/>
        <dbReference type="ChEBI" id="CHEBI:30616"/>
        <dbReference type="ChEBI" id="CHEBI:33019"/>
        <dbReference type="ChEBI" id="CHEBI:57595"/>
        <dbReference type="ChEBI" id="CHEBI:78442"/>
        <dbReference type="ChEBI" id="CHEBI:78527"/>
        <dbReference type="ChEBI" id="CHEBI:456215"/>
        <dbReference type="EC" id="6.1.1.21"/>
    </reaction>
</comment>
<evidence type="ECO:0000256" key="5">
    <source>
        <dbReference type="ARBA" id="ARBA00022598"/>
    </source>
</evidence>
<keyword evidence="8 11" id="KW-0648">Protein biosynthesis</keyword>
<dbReference type="GO" id="GO:0004821">
    <property type="term" value="F:histidine-tRNA ligase activity"/>
    <property type="evidence" value="ECO:0007669"/>
    <property type="project" value="UniProtKB-UniRule"/>
</dbReference>
<dbReference type="GO" id="GO:0016740">
    <property type="term" value="F:transferase activity"/>
    <property type="evidence" value="ECO:0007669"/>
    <property type="project" value="UniProtKB-ARBA"/>
</dbReference>
<dbReference type="EC" id="6.1.1.21" evidence="11"/>
<feature type="binding site" evidence="12">
    <location>
        <position position="113"/>
    </location>
    <ligand>
        <name>L-histidine</name>
        <dbReference type="ChEBI" id="CHEBI:57595"/>
    </ligand>
</feature>
<organism evidence="14 15">
    <name type="scientific">Listeria weihenstephanensis</name>
    <dbReference type="NCBI Taxonomy" id="1006155"/>
    <lineage>
        <taxon>Bacteria</taxon>
        <taxon>Bacillati</taxon>
        <taxon>Bacillota</taxon>
        <taxon>Bacilli</taxon>
        <taxon>Bacillales</taxon>
        <taxon>Listeriaceae</taxon>
        <taxon>Listeria</taxon>
    </lineage>
</organism>
<dbReference type="GO" id="GO:0005524">
    <property type="term" value="F:ATP binding"/>
    <property type="evidence" value="ECO:0007669"/>
    <property type="project" value="UniProtKB-UniRule"/>
</dbReference>
<dbReference type="InterPro" id="IPR041715">
    <property type="entry name" value="HisRS-like_core"/>
</dbReference>
<comment type="subcellular location">
    <subcellularLocation>
        <location evidence="1 11">Cytoplasm</location>
    </subcellularLocation>
</comment>
<dbReference type="Pfam" id="PF03129">
    <property type="entry name" value="HGTP_anticodon"/>
    <property type="match status" value="1"/>
</dbReference>
<dbReference type="InterPro" id="IPR004154">
    <property type="entry name" value="Anticodon-bd"/>
</dbReference>
<evidence type="ECO:0000313" key="15">
    <source>
        <dbReference type="Proteomes" id="UP000223060"/>
    </source>
</evidence>
<evidence type="ECO:0000256" key="7">
    <source>
        <dbReference type="ARBA" id="ARBA00022840"/>
    </source>
</evidence>
<dbReference type="Proteomes" id="UP000223060">
    <property type="component" value="Chromosome"/>
</dbReference>
<dbReference type="SUPFAM" id="SSF52954">
    <property type="entry name" value="Class II aaRS ABD-related"/>
    <property type="match status" value="1"/>
</dbReference>
<keyword evidence="5 11" id="KW-0436">Ligase</keyword>
<evidence type="ECO:0000256" key="11">
    <source>
        <dbReference type="HAMAP-Rule" id="MF_00127"/>
    </source>
</evidence>
<keyword evidence="15" id="KW-1185">Reference proteome</keyword>
<feature type="binding site" evidence="12">
    <location>
        <position position="258"/>
    </location>
    <ligand>
        <name>L-histidine</name>
        <dbReference type="ChEBI" id="CHEBI:57595"/>
    </ligand>
</feature>
<keyword evidence="7 11" id="KW-0067">ATP-binding</keyword>
<evidence type="ECO:0000256" key="2">
    <source>
        <dbReference type="ARBA" id="ARBA00008226"/>
    </source>
</evidence>
<reference evidence="15" key="1">
    <citation type="submission" date="2015-03" db="EMBL/GenBank/DDBJ databases">
        <authorList>
            <person name="Ferrari E."/>
            <person name="Walter M.C."/>
            <person name="Huptas C."/>
            <person name="Scherer S."/>
            <person name="Mueller-Herbst S."/>
        </authorList>
    </citation>
    <scope>NUCLEOTIDE SEQUENCE [LARGE SCALE GENOMIC DNA]</scope>
    <source>
        <strain evidence="15">LWP01</strain>
    </source>
</reference>
<feature type="binding site" evidence="12">
    <location>
        <position position="127"/>
    </location>
    <ligand>
        <name>L-histidine</name>
        <dbReference type="ChEBI" id="CHEBI:57595"/>
    </ligand>
</feature>
<keyword evidence="9 11" id="KW-0030">Aminoacyl-tRNA synthetase</keyword>
<dbReference type="CDD" id="cd00773">
    <property type="entry name" value="HisRS-like_core"/>
    <property type="match status" value="1"/>
</dbReference>
<dbReference type="PANTHER" id="PTHR43707">
    <property type="entry name" value="HISTIDYL-TRNA SYNTHETASE"/>
    <property type="match status" value="1"/>
</dbReference>
<proteinExistence type="inferred from homology"/>
<dbReference type="NCBIfam" id="TIGR00442">
    <property type="entry name" value="hisS"/>
    <property type="match status" value="1"/>
</dbReference>
<evidence type="ECO:0000256" key="12">
    <source>
        <dbReference type="PIRSR" id="PIRSR001549-1"/>
    </source>
</evidence>
<evidence type="ECO:0000256" key="10">
    <source>
        <dbReference type="ARBA" id="ARBA00047639"/>
    </source>
</evidence>
<dbReference type="PANTHER" id="PTHR43707:SF1">
    <property type="entry name" value="HISTIDINE--TRNA LIGASE, MITOCHONDRIAL-RELATED"/>
    <property type="match status" value="1"/>
</dbReference>
<dbReference type="CDD" id="cd00859">
    <property type="entry name" value="HisRS_anticodon"/>
    <property type="match status" value="1"/>
</dbReference>
<keyword evidence="4 11" id="KW-0963">Cytoplasm</keyword>
<comment type="similarity">
    <text evidence="2 11">Belongs to the class-II aminoacyl-tRNA synthetase family.</text>
</comment>
<keyword evidence="6 11" id="KW-0547">Nucleotide-binding</keyword>
<dbReference type="InterPro" id="IPR004516">
    <property type="entry name" value="HisRS/HisZ"/>
</dbReference>
<accession>A0A1S7FV50</accession>
<feature type="binding site" evidence="12">
    <location>
        <begin position="262"/>
        <end position="263"/>
    </location>
    <ligand>
        <name>L-histidine</name>
        <dbReference type="ChEBI" id="CHEBI:57595"/>
    </ligand>
</feature>
<evidence type="ECO:0000256" key="6">
    <source>
        <dbReference type="ARBA" id="ARBA00022741"/>
    </source>
</evidence>
<evidence type="ECO:0000256" key="4">
    <source>
        <dbReference type="ARBA" id="ARBA00022490"/>
    </source>
</evidence>
<evidence type="ECO:0000256" key="1">
    <source>
        <dbReference type="ARBA" id="ARBA00004496"/>
    </source>
</evidence>
<evidence type="ECO:0000256" key="8">
    <source>
        <dbReference type="ARBA" id="ARBA00022917"/>
    </source>
</evidence>
<sequence>MQMKLPRGTRDILPGEVEKWHYVERVFQSICERFQYEEIRTPIFEHTELFQRGVGDTTDIVSKEMYTFEDKKNRSLTLRPEGTASVVRAFVEHKLFGQVNQPVKLYYSGPMFRYERPQGARQRQFTQMGLEALGSNDPAIDAEIISLAMTFYKELGLQNIELVVNSLGDKESRLKHKEALVAHFEPQIDEFCADCQVRLHKNPLRILDCKVDHAHPLIATAPSILDFLNEESTAYFVKVKTYLDALGITYTVDPTLVRGLDYYNHTTFEIMSTAEGFGAKSTLCGGGRYHGLVQEFDGPETPGIGFGLGVERLFAALDAEGIELQVARELDCYIVTATESAEVKAVTLVNELRLNGFSAEKDYMGRKMKGQLKDADRKKSRFTMVLGDTELENGVCKLKNMQTGEQTEIKLDNVTAGLKAAYKQIEGEIK</sequence>
<evidence type="ECO:0000256" key="3">
    <source>
        <dbReference type="ARBA" id="ARBA00011738"/>
    </source>
</evidence>
<dbReference type="FunFam" id="3.30.930.10:FF:000005">
    <property type="entry name" value="Histidine--tRNA ligase"/>
    <property type="match status" value="1"/>
</dbReference>
<dbReference type="InterPro" id="IPR036621">
    <property type="entry name" value="Anticodon-bd_dom_sf"/>
</dbReference>
<feature type="domain" description="Aminoacyl-transfer RNA synthetases class-II family profile" evidence="13">
    <location>
        <begin position="1"/>
        <end position="317"/>
    </location>
</feature>
<dbReference type="InterPro" id="IPR015807">
    <property type="entry name" value="His-tRNA-ligase"/>
</dbReference>
<dbReference type="RefSeq" id="WP_036061754.1">
    <property type="nucleotide sequence ID" value="NZ_CP011102.1"/>
</dbReference>
<dbReference type="InterPro" id="IPR006195">
    <property type="entry name" value="aa-tRNA-synth_II"/>
</dbReference>
<dbReference type="SUPFAM" id="SSF55681">
    <property type="entry name" value="Class II aaRS and biotin synthetases"/>
    <property type="match status" value="1"/>
</dbReference>
<dbReference type="InterPro" id="IPR033656">
    <property type="entry name" value="HisRS_anticodon"/>
</dbReference>
<dbReference type="GO" id="GO:0005737">
    <property type="term" value="C:cytoplasm"/>
    <property type="evidence" value="ECO:0007669"/>
    <property type="project" value="UniProtKB-SubCell"/>
</dbReference>
<dbReference type="PROSITE" id="PS50862">
    <property type="entry name" value="AA_TRNA_LIGASE_II"/>
    <property type="match status" value="1"/>
</dbReference>
<dbReference type="GO" id="GO:0006427">
    <property type="term" value="P:histidyl-tRNA aminoacylation"/>
    <property type="evidence" value="ECO:0007669"/>
    <property type="project" value="UniProtKB-UniRule"/>
</dbReference>
<comment type="subunit">
    <text evidence="3 11">Homodimer.</text>
</comment>
<dbReference type="KEGG" id="lwi:UE46_09415"/>
<gene>
    <name evidence="11" type="primary">hisS</name>
    <name evidence="14" type="ORF">UE46_09415</name>
</gene>
<evidence type="ECO:0000259" key="13">
    <source>
        <dbReference type="PROSITE" id="PS50862"/>
    </source>
</evidence>
<protein>
    <recommendedName>
        <fullName evidence="11">Histidine--tRNA ligase</fullName>
        <ecNumber evidence="11">6.1.1.21</ecNumber>
    </recommendedName>
    <alternativeName>
        <fullName evidence="11">Histidyl-tRNA synthetase</fullName>
        <shortName evidence="11">HisRS</shortName>
    </alternativeName>
</protein>
<evidence type="ECO:0000313" key="14">
    <source>
        <dbReference type="EMBL" id="AQY51249.1"/>
    </source>
</evidence>
<feature type="binding site" evidence="12">
    <location>
        <position position="131"/>
    </location>
    <ligand>
        <name>L-histidine</name>
        <dbReference type="ChEBI" id="CHEBI:57595"/>
    </ligand>
</feature>
<dbReference type="AlphaFoldDB" id="A0A1S7FV50"/>
<dbReference type="HAMAP" id="MF_00127">
    <property type="entry name" value="His_tRNA_synth"/>
    <property type="match status" value="1"/>
</dbReference>
<name>A0A1S7FV50_9LIST</name>